<keyword evidence="2" id="KW-0539">Nucleus</keyword>
<dbReference type="AlphaFoldDB" id="A0A4Y1RQT4"/>
<comment type="subcellular location">
    <subcellularLocation>
        <location evidence="1">Nucleus</location>
    </subcellularLocation>
</comment>
<dbReference type="InterPro" id="IPR057412">
    <property type="entry name" value="INTS4_C"/>
</dbReference>
<evidence type="ECO:0000313" key="4">
    <source>
        <dbReference type="EMBL" id="BBH06315.1"/>
    </source>
</evidence>
<organism evidence="4">
    <name type="scientific">Prunus dulcis</name>
    <name type="common">Almond</name>
    <name type="synonym">Amygdalus dulcis</name>
    <dbReference type="NCBI Taxonomy" id="3755"/>
    <lineage>
        <taxon>Eukaryota</taxon>
        <taxon>Viridiplantae</taxon>
        <taxon>Streptophyta</taxon>
        <taxon>Embryophyta</taxon>
        <taxon>Tracheophyta</taxon>
        <taxon>Spermatophyta</taxon>
        <taxon>Magnoliopsida</taxon>
        <taxon>eudicotyledons</taxon>
        <taxon>Gunneridae</taxon>
        <taxon>Pentapetalae</taxon>
        <taxon>rosids</taxon>
        <taxon>fabids</taxon>
        <taxon>Rosales</taxon>
        <taxon>Rosaceae</taxon>
        <taxon>Amygdaloideae</taxon>
        <taxon>Amygdaleae</taxon>
        <taxon>Prunus</taxon>
    </lineage>
</organism>
<dbReference type="GO" id="GO:0005634">
    <property type="term" value="C:nucleus"/>
    <property type="evidence" value="ECO:0007669"/>
    <property type="project" value="UniProtKB-SubCell"/>
</dbReference>
<dbReference type="GO" id="GO:0010496">
    <property type="term" value="P:intercellular transport"/>
    <property type="evidence" value="ECO:0007669"/>
    <property type="project" value="TreeGrafter"/>
</dbReference>
<reference evidence="4" key="1">
    <citation type="journal article" date="2019" name="Science">
        <title>Mutation of a bHLH transcription factor allowed almond domestication.</title>
        <authorList>
            <person name="Sanchez-Perez R."/>
            <person name="Pavan S."/>
            <person name="Mazzeo R."/>
            <person name="Moldovan C."/>
            <person name="Aiese Cigliano R."/>
            <person name="Del Cueto J."/>
            <person name="Ricciardi F."/>
            <person name="Lotti C."/>
            <person name="Ricciardi L."/>
            <person name="Dicenta F."/>
            <person name="Lopez-Marques R.L."/>
            <person name="Lindberg Moller B."/>
        </authorList>
    </citation>
    <scope>NUCLEOTIDE SEQUENCE</scope>
</reference>
<dbReference type="SUPFAM" id="SSF48371">
    <property type="entry name" value="ARM repeat"/>
    <property type="match status" value="1"/>
</dbReference>
<dbReference type="InterPro" id="IPR016024">
    <property type="entry name" value="ARM-type_fold"/>
</dbReference>
<dbReference type="GO" id="GO:0005768">
    <property type="term" value="C:endosome"/>
    <property type="evidence" value="ECO:0007669"/>
    <property type="project" value="TreeGrafter"/>
</dbReference>
<dbReference type="PANTHER" id="PTHR20938:SF0">
    <property type="entry name" value="INTEGRATOR COMPLEX SUBUNIT 4"/>
    <property type="match status" value="1"/>
</dbReference>
<gene>
    <name evidence="4" type="ORF">Prudu_017936</name>
</gene>
<feature type="domain" description="Integrator complex subunit 4/Protein SIEL C-terminal Ig-like" evidence="3">
    <location>
        <begin position="883"/>
        <end position="1005"/>
    </location>
</feature>
<sequence>MGYQYTLRAFSTLRGEEAIVLPPLPSSLPPFTSSPIFRDKWEFMICVQDRSRRCTTVTLLAEPSFTSAMEDHVFLTCDHPLNLPTLSTNEPLSLEALASLRSLIINPSTTAPTISSVIETLTRSLQLSRDPLAIHHTLKLLTDMALRLPHLSGVVFDSVCSHSLLSTDSTRVAAESLDALASIAEGNRVLAPGIEELDDRLFASLCFSPSLSVRPWLLRNADRFGVQPHLLFTLFLGFTKDPYPYVRKVALDGLVDLSKNGVIEDPDMIEGCYFRAVELLNDMEDCVRSAAVRTLCSTVRDMSMEVRVEAFCALGKIEMVSEEILLQTLSKKVLVTMKGKKSLAQCSDEQLETSGSSVAGAFMHGLEDEFHEVRKAACHSLRTLTILCAKFAGEALNLLIDVLNDDSILVRLQAFETMHRMASFDCLTVQETHMHMFLGTLVDNDTLIRSSARKILKLAKLQKLKLFRLTIDALLENLERHPQDEADVLSVLFHIGRNHGKFVVRIIEEVFPQLPFVLFATMEPMSNGKLGFDSVRVAALLVLAISAPLSHERDCNIPPTIFSYAVTYLGRISQALSDLMNQNSLLDYLSQCSRSSGPYAIEFNFKVGEPCLPNANVPTYTSNEIIGSIAMPLPQKTGGTSEILSPTIKKPREAGTLLVEYQLDVHDEVTKSMNVILAKVKDIWPFVLSGFTNEVLRTLRSCREELATFTSDSHASAGVFSFTKQYIQIVKLLTKAWVNFLSSTHFPCGMGELDLVLGKLDRRLRDLKSAFIRLSEEEELHILELILVTCMLRLSKVEICCHLGTLTKLSSMMSRVEYLLRDGSVEPSRFIIEVGKLSSEFGSSSLNEASFNPLLIRRVLESFSLKQLVLCGRLKHMKAELDIPDNEYENPLRFVAGLPVGIPCRITLHNISAESRLWLKMTVNKDNESTQFVFLDLNHFGGCDDVRVFMFTAPFYKTPKAFSFTIRVCICMECLSEVEDVSSVKRWGPRHELTYLCREKDVYLSMVK</sequence>
<evidence type="ECO:0000259" key="3">
    <source>
        <dbReference type="Pfam" id="PF25458"/>
    </source>
</evidence>
<evidence type="ECO:0000256" key="1">
    <source>
        <dbReference type="ARBA" id="ARBA00004123"/>
    </source>
</evidence>
<dbReference type="Gene3D" id="1.25.10.10">
    <property type="entry name" value="Leucine-rich Repeat Variant"/>
    <property type="match status" value="1"/>
</dbReference>
<dbReference type="EMBL" id="AP019302">
    <property type="protein sequence ID" value="BBH06315.1"/>
    <property type="molecule type" value="Genomic_DNA"/>
</dbReference>
<proteinExistence type="predicted"/>
<evidence type="ECO:0000256" key="2">
    <source>
        <dbReference type="ARBA" id="ARBA00023242"/>
    </source>
</evidence>
<name>A0A4Y1RQT4_PRUDU</name>
<dbReference type="Pfam" id="PF25458">
    <property type="entry name" value="INTS4_C"/>
    <property type="match status" value="1"/>
</dbReference>
<accession>A0A4Y1RQT4</accession>
<dbReference type="PANTHER" id="PTHR20938">
    <property type="entry name" value="INTEGRATOR COMPLEX SUBUNIT 4"/>
    <property type="match status" value="1"/>
</dbReference>
<dbReference type="InterPro" id="IPR011989">
    <property type="entry name" value="ARM-like"/>
</dbReference>
<protein>
    <submittedName>
        <fullName evidence="4">ARM repeat superfamily protein</fullName>
    </submittedName>
</protein>